<dbReference type="AlphaFoldDB" id="A0A074XD08"/>
<sequence>MPDQTIKEHFDTIATALDAATTRAAGYSKTIQTCMNQNKRLKSAYKRTRTEKAQLEAENQTLRAQNDRLTEIIVKNANILKKVQEEMNDLNVRLAGPIFRLSIRDKLRDKLSELDEQYRTSQSVKHFESMYGPRRISVLYQGIARELEGTTTQIALHMLKACNQRPKSTCHRSNSQIQEREPKTQPPSNKDSHESLTAHIANFEKENVALKIANQKLIIRTDELKECIRAKDTQIKDLQDRLSSQSVVGGQGVKTVTQMEGAEKIFLTLKAKHV</sequence>
<accession>A0A074XD08</accession>
<evidence type="ECO:0000313" key="3">
    <source>
        <dbReference type="EMBL" id="KEQ83278.1"/>
    </source>
</evidence>
<dbReference type="RefSeq" id="XP_029759465.1">
    <property type="nucleotide sequence ID" value="XM_029903903.1"/>
</dbReference>
<name>A0A074XD08_AURPU</name>
<evidence type="ECO:0000313" key="4">
    <source>
        <dbReference type="Proteomes" id="UP000030706"/>
    </source>
</evidence>
<proteinExistence type="predicted"/>
<dbReference type="Proteomes" id="UP000030706">
    <property type="component" value="Unassembled WGS sequence"/>
</dbReference>
<feature type="region of interest" description="Disordered" evidence="2">
    <location>
        <begin position="165"/>
        <end position="193"/>
    </location>
</feature>
<feature type="compositionally biased region" description="Polar residues" evidence="2">
    <location>
        <begin position="165"/>
        <end position="177"/>
    </location>
</feature>
<organism evidence="3 4">
    <name type="scientific">Aureobasidium pullulans EXF-150</name>
    <dbReference type="NCBI Taxonomy" id="1043002"/>
    <lineage>
        <taxon>Eukaryota</taxon>
        <taxon>Fungi</taxon>
        <taxon>Dikarya</taxon>
        <taxon>Ascomycota</taxon>
        <taxon>Pezizomycotina</taxon>
        <taxon>Dothideomycetes</taxon>
        <taxon>Dothideomycetidae</taxon>
        <taxon>Dothideales</taxon>
        <taxon>Saccotheciaceae</taxon>
        <taxon>Aureobasidium</taxon>
    </lineage>
</organism>
<feature type="coiled-coil region" evidence="1">
    <location>
        <begin position="38"/>
        <end position="72"/>
    </location>
</feature>
<keyword evidence="1" id="KW-0175">Coiled coil</keyword>
<gene>
    <name evidence="3" type="ORF">M438DRAFT_336603</name>
</gene>
<reference evidence="3 4" key="1">
    <citation type="journal article" date="2014" name="BMC Genomics">
        <title>Genome sequencing of four Aureobasidium pullulans varieties: biotechnological potential, stress tolerance, and description of new species.</title>
        <authorList>
            <person name="Gostin Ar C."/>
            <person name="Ohm R.A."/>
            <person name="Kogej T."/>
            <person name="Sonjak S."/>
            <person name="Turk M."/>
            <person name="Zajc J."/>
            <person name="Zalar P."/>
            <person name="Grube M."/>
            <person name="Sun H."/>
            <person name="Han J."/>
            <person name="Sharma A."/>
            <person name="Chiniquy J."/>
            <person name="Ngan C.Y."/>
            <person name="Lipzen A."/>
            <person name="Barry K."/>
            <person name="Grigoriev I.V."/>
            <person name="Gunde-Cimerman N."/>
        </authorList>
    </citation>
    <scope>NUCLEOTIDE SEQUENCE [LARGE SCALE GENOMIC DNA]</scope>
    <source>
        <strain evidence="3 4">EXF-150</strain>
    </source>
</reference>
<dbReference type="EMBL" id="KL584985">
    <property type="protein sequence ID" value="KEQ83278.1"/>
    <property type="molecule type" value="Genomic_DNA"/>
</dbReference>
<keyword evidence="4" id="KW-1185">Reference proteome</keyword>
<dbReference type="GeneID" id="40746209"/>
<evidence type="ECO:0000256" key="2">
    <source>
        <dbReference type="SAM" id="MobiDB-lite"/>
    </source>
</evidence>
<evidence type="ECO:0000256" key="1">
    <source>
        <dbReference type="SAM" id="Coils"/>
    </source>
</evidence>
<protein>
    <submittedName>
        <fullName evidence="3">Uncharacterized protein</fullName>
    </submittedName>
</protein>
<dbReference type="HOGENOM" id="CLU_1015575_0_0_1"/>